<dbReference type="InterPro" id="IPR025436">
    <property type="entry name" value="DUF4179"/>
</dbReference>
<name>A0AAW9K550_CLOPF</name>
<protein>
    <submittedName>
        <fullName evidence="2">DUF4179 domain-containing protein</fullName>
    </submittedName>
</protein>
<gene>
    <name evidence="2" type="ORF">GNF83_19695</name>
</gene>
<dbReference type="Proteomes" id="UP001288944">
    <property type="component" value="Unassembled WGS sequence"/>
</dbReference>
<comment type="caution">
    <text evidence="2">The sequence shown here is derived from an EMBL/GenBank/DDBJ whole genome shotgun (WGS) entry which is preliminary data.</text>
</comment>
<feature type="non-terminal residue" evidence="2">
    <location>
        <position position="1"/>
    </location>
</feature>
<evidence type="ECO:0000313" key="2">
    <source>
        <dbReference type="EMBL" id="MDZ7543357.1"/>
    </source>
</evidence>
<dbReference type="Gene3D" id="2.60.40.1630">
    <property type="entry name" value="bacillus anthracis domain"/>
    <property type="match status" value="1"/>
</dbReference>
<dbReference type="Pfam" id="PF13786">
    <property type="entry name" value="DUF4179"/>
    <property type="match status" value="1"/>
</dbReference>
<proteinExistence type="predicted"/>
<sequence length="153" mass="17280">GAYDKYKDYADIVDFTQESNGIKITIKEAIFNGRTLTYTYEIKSHKDLGENPLFNMHGPRLTINDYNGSTGGNSGVKKIDENTYVGRENITIDEERKAISFELNFADIGDMSSESSKEIKGNWNFKINLKALDNVKQSVNKETEKNGVKLNIK</sequence>
<accession>A0AAW9K550</accession>
<dbReference type="EMBL" id="WNUR01001097">
    <property type="protein sequence ID" value="MDZ7543357.1"/>
    <property type="molecule type" value="Genomic_DNA"/>
</dbReference>
<feature type="non-terminal residue" evidence="2">
    <location>
        <position position="153"/>
    </location>
</feature>
<organism evidence="2 3">
    <name type="scientific">Clostridium perfringens</name>
    <dbReference type="NCBI Taxonomy" id="1502"/>
    <lineage>
        <taxon>Bacteria</taxon>
        <taxon>Bacillati</taxon>
        <taxon>Bacillota</taxon>
        <taxon>Clostridia</taxon>
        <taxon>Eubacteriales</taxon>
        <taxon>Clostridiaceae</taxon>
        <taxon>Clostridium</taxon>
    </lineage>
</organism>
<feature type="domain" description="DUF4179" evidence="1">
    <location>
        <begin position="5"/>
        <end position="44"/>
    </location>
</feature>
<reference evidence="2" key="1">
    <citation type="submission" date="2019-11" db="EMBL/GenBank/DDBJ databases">
        <title>Characterization of Clostridium perfringens isolates from swine manure treated agricultural soils.</title>
        <authorList>
            <person name="Wushke S.T."/>
        </authorList>
    </citation>
    <scope>NUCLEOTIDE SEQUENCE</scope>
    <source>
        <strain evidence="2">X62</strain>
    </source>
</reference>
<evidence type="ECO:0000313" key="3">
    <source>
        <dbReference type="Proteomes" id="UP001288944"/>
    </source>
</evidence>
<evidence type="ECO:0000259" key="1">
    <source>
        <dbReference type="Pfam" id="PF13786"/>
    </source>
</evidence>
<dbReference type="AlphaFoldDB" id="A0AAW9K550"/>